<accession>A0ABQ0VEA6</accession>
<reference evidence="1 2" key="1">
    <citation type="submission" date="2019-07" db="EMBL/GenBank/DDBJ databases">
        <title>Whole genome shotgun sequence of Enterococcus mundtii NBRC 100490.</title>
        <authorList>
            <person name="Hosoyama A."/>
            <person name="Uohara A."/>
            <person name="Ohji S."/>
            <person name="Ichikawa N."/>
        </authorList>
    </citation>
    <scope>NUCLEOTIDE SEQUENCE [LARGE SCALE GENOMIC DNA]</scope>
    <source>
        <strain evidence="1 2">NBRC 100490</strain>
    </source>
</reference>
<evidence type="ECO:0000313" key="1">
    <source>
        <dbReference type="EMBL" id="GEL80904.1"/>
    </source>
</evidence>
<dbReference type="RefSeq" id="WP_071868086.1">
    <property type="nucleotide sequence ID" value="NZ_BJWA01000015.1"/>
</dbReference>
<keyword evidence="2" id="KW-1185">Reference proteome</keyword>
<protein>
    <recommendedName>
        <fullName evidence="3">DUF3173 domain-containing protein</fullName>
    </recommendedName>
</protein>
<sequence>MEKVEKTYDVMIDRNRLIELGFKPSQASKMIRDSKEYLANVEGISFYSGRQIAVVPAKIIQKLFYIEIR</sequence>
<organism evidence="1 2">
    <name type="scientific">Enterococcus mundtii</name>
    <dbReference type="NCBI Taxonomy" id="53346"/>
    <lineage>
        <taxon>Bacteria</taxon>
        <taxon>Bacillati</taxon>
        <taxon>Bacillota</taxon>
        <taxon>Bacilli</taxon>
        <taxon>Lactobacillales</taxon>
        <taxon>Enterococcaceae</taxon>
        <taxon>Enterococcus</taxon>
    </lineage>
</organism>
<dbReference type="Proteomes" id="UP000321175">
    <property type="component" value="Unassembled WGS sequence"/>
</dbReference>
<dbReference type="InterPro" id="IPR021512">
    <property type="entry name" value="DUF3173"/>
</dbReference>
<evidence type="ECO:0000313" key="2">
    <source>
        <dbReference type="Proteomes" id="UP000321175"/>
    </source>
</evidence>
<name>A0ABQ0VEA6_ENTMU</name>
<dbReference type="GeneID" id="61000059"/>
<gene>
    <name evidence="1" type="ORF">EMU01_20480</name>
</gene>
<proteinExistence type="predicted"/>
<evidence type="ECO:0008006" key="3">
    <source>
        <dbReference type="Google" id="ProtNLM"/>
    </source>
</evidence>
<dbReference type="Pfam" id="PF11372">
    <property type="entry name" value="DUF3173"/>
    <property type="match status" value="1"/>
</dbReference>
<comment type="caution">
    <text evidence="1">The sequence shown here is derived from an EMBL/GenBank/DDBJ whole genome shotgun (WGS) entry which is preliminary data.</text>
</comment>
<dbReference type="EMBL" id="BJWA01000015">
    <property type="protein sequence ID" value="GEL80904.1"/>
    <property type="molecule type" value="Genomic_DNA"/>
</dbReference>